<protein>
    <submittedName>
        <fullName evidence="11">Aldehyde:ferredoxin oxidoreductase</fullName>
    </submittedName>
</protein>
<dbReference type="Gene3D" id="3.60.9.10">
    <property type="entry name" value="Aldehyde ferredoxin oxidoreductase, N-terminal domain"/>
    <property type="match status" value="1"/>
</dbReference>
<dbReference type="SUPFAM" id="SSF56228">
    <property type="entry name" value="Aldehyde ferredoxin oxidoreductase, N-terminal domain"/>
    <property type="match status" value="1"/>
</dbReference>
<keyword evidence="7" id="KW-0411">Iron-sulfur</keyword>
<dbReference type="GO" id="GO:0046872">
    <property type="term" value="F:metal ion binding"/>
    <property type="evidence" value="ECO:0007669"/>
    <property type="project" value="UniProtKB-KW"/>
</dbReference>
<keyword evidence="5" id="KW-0560">Oxidoreductase</keyword>
<evidence type="ECO:0000313" key="12">
    <source>
        <dbReference type="Proteomes" id="UP000197025"/>
    </source>
</evidence>
<comment type="cofactor">
    <cofactor evidence="8">
        <name>tungstopterin</name>
        <dbReference type="ChEBI" id="CHEBI:30402"/>
    </cofactor>
</comment>
<evidence type="ECO:0000256" key="3">
    <source>
        <dbReference type="ARBA" id="ARBA00022485"/>
    </source>
</evidence>
<gene>
    <name evidence="11" type="ORF">SAMN02746019_00021900</name>
</gene>
<keyword evidence="4" id="KW-0479">Metal-binding</keyword>
<reference evidence="12" key="1">
    <citation type="submission" date="2017-06" db="EMBL/GenBank/DDBJ databases">
        <authorList>
            <person name="Varghese N."/>
            <person name="Submissions S."/>
        </authorList>
    </citation>
    <scope>NUCLEOTIDE SEQUENCE [LARGE SCALE GENOMIC DNA]</scope>
    <source>
        <strain evidence="12">JAD2</strain>
    </source>
</reference>
<evidence type="ECO:0000256" key="4">
    <source>
        <dbReference type="ARBA" id="ARBA00022723"/>
    </source>
</evidence>
<evidence type="ECO:0000256" key="7">
    <source>
        <dbReference type="ARBA" id="ARBA00023014"/>
    </source>
</evidence>
<comment type="cofactor">
    <cofactor evidence="1">
        <name>[4Fe-4S] cluster</name>
        <dbReference type="ChEBI" id="CHEBI:49883"/>
    </cofactor>
</comment>
<feature type="domain" description="Aldehyde ferredoxin oxidoreductase N-terminal" evidence="10">
    <location>
        <begin position="1"/>
        <end position="208"/>
    </location>
</feature>
<dbReference type="Pfam" id="PF01314">
    <property type="entry name" value="AFOR_C"/>
    <property type="match status" value="1"/>
</dbReference>
<dbReference type="InterPro" id="IPR036021">
    <property type="entry name" value="Tungsten_al_ferr_oxy-like_C"/>
</dbReference>
<evidence type="ECO:0000256" key="2">
    <source>
        <dbReference type="ARBA" id="ARBA00011032"/>
    </source>
</evidence>
<dbReference type="Pfam" id="PF02730">
    <property type="entry name" value="AFOR_N"/>
    <property type="match status" value="1"/>
</dbReference>
<dbReference type="InterPro" id="IPR013984">
    <property type="entry name" value="Ald_Fedxn_OxRdtase_dom2"/>
</dbReference>
<evidence type="ECO:0000256" key="1">
    <source>
        <dbReference type="ARBA" id="ARBA00001966"/>
    </source>
</evidence>
<sequence length="594" mass="63281">MAKLLRVNMTDLSVRFEEVPEKYALLGGRGLTSSIIYDEVPPLCHPLGPDNKLIIAPGIVSGTKAPTSGRTSFGGKSPLTGGIKESNAGGLSSQKIARLGIKAIIVEGQPREKDRFYVLKVDKDGARLLPADHLKGKGMYETCDLLWKEHGEGVAIIGIGPAGEMRMAAAGICVNDMENTAGRYAGRGGLGAVMGSKGLKAIVIDDRGGPGVEIKNPELFERGIKKLTQASLTHDVTKKGGALNTYGTNVLVNIMNEAGGYPTRNFSSGRFELASQISGETKAEIIHKRNGEGMTGHPCHPGCIIQCSDRWANPDGTFKVSVMEYESVWALGANCGIGDLDKIADLIWLCNDIGVDTIEMGDTLAVAMEAGLLAFGDADTAIRLLNEEVRHGTPLGRILGNGCVFTGRAFGVTRVPAVKGQGMPAYEPRAVKGIGVTYATSTMGADHTAGYTIAPEILGVGGKADPFAVQKADLSRAFQATTAFIDSTGYCLFDAFCVLDIPEGFEGMVESCAGVLGVNWTTQDAIRLGYEIIRKERLFNEAAGFTKAHDRLPDFMTKEPLPPHNTVFDVPPEELDAVYDFSKWPKEVVGEVAA</sequence>
<dbReference type="Gene3D" id="1.10.599.10">
    <property type="entry name" value="Aldehyde Ferredoxin Oxidoreductase Protein, subunit A, domain 3"/>
    <property type="match status" value="1"/>
</dbReference>
<name>A0A212PXL9_9CHLR</name>
<keyword evidence="12" id="KW-1185">Reference proteome</keyword>
<dbReference type="InterPro" id="IPR051919">
    <property type="entry name" value="W-dependent_AOR"/>
</dbReference>
<evidence type="ECO:0000259" key="10">
    <source>
        <dbReference type="SMART" id="SM00790"/>
    </source>
</evidence>
<dbReference type="InterPro" id="IPR036503">
    <property type="entry name" value="Ald_Fedxn_OxRdtase_N_sf"/>
</dbReference>
<dbReference type="PANTHER" id="PTHR30038:SF0">
    <property type="entry name" value="TUNGSTEN-CONTAINING ALDEHYDE FERREDOXIN OXIDOREDUCTASE"/>
    <property type="match status" value="1"/>
</dbReference>
<dbReference type="GO" id="GO:0051539">
    <property type="term" value="F:4 iron, 4 sulfur cluster binding"/>
    <property type="evidence" value="ECO:0007669"/>
    <property type="project" value="UniProtKB-KW"/>
</dbReference>
<dbReference type="RefSeq" id="WP_088569979.1">
    <property type="nucleotide sequence ID" value="NZ_FYEK01000003.1"/>
</dbReference>
<evidence type="ECO:0000313" key="11">
    <source>
        <dbReference type="EMBL" id="SNB51702.1"/>
    </source>
</evidence>
<keyword evidence="3" id="KW-0004">4Fe-4S</keyword>
<dbReference type="Proteomes" id="UP000197025">
    <property type="component" value="Unassembled WGS sequence"/>
</dbReference>
<dbReference type="EMBL" id="FYEK01000003">
    <property type="protein sequence ID" value="SNB51702.1"/>
    <property type="molecule type" value="Genomic_DNA"/>
</dbReference>
<dbReference type="AlphaFoldDB" id="A0A212PXL9"/>
<dbReference type="Gene3D" id="1.10.569.10">
    <property type="entry name" value="Aldehyde Ferredoxin Oxidoreductase Protein, subunit A, domain 2"/>
    <property type="match status" value="1"/>
</dbReference>
<comment type="similarity">
    <text evidence="2">Belongs to the AOR/FOR family.</text>
</comment>
<dbReference type="OrthoDB" id="9763894at2"/>
<evidence type="ECO:0000256" key="8">
    <source>
        <dbReference type="ARBA" id="ARBA00049934"/>
    </source>
</evidence>
<evidence type="ECO:0000256" key="9">
    <source>
        <dbReference type="SAM" id="MobiDB-lite"/>
    </source>
</evidence>
<accession>A0A212PXL9</accession>
<dbReference type="SMART" id="SM00790">
    <property type="entry name" value="AFOR_N"/>
    <property type="match status" value="1"/>
</dbReference>
<dbReference type="InterPro" id="IPR013983">
    <property type="entry name" value="Ald_Fedxn_OxRdtase_N"/>
</dbReference>
<dbReference type="GO" id="GO:0016625">
    <property type="term" value="F:oxidoreductase activity, acting on the aldehyde or oxo group of donors, iron-sulfur protein as acceptor"/>
    <property type="evidence" value="ECO:0007669"/>
    <property type="project" value="InterPro"/>
</dbReference>
<evidence type="ECO:0000256" key="5">
    <source>
        <dbReference type="ARBA" id="ARBA00023002"/>
    </source>
</evidence>
<dbReference type="PANTHER" id="PTHR30038">
    <property type="entry name" value="ALDEHYDE FERREDOXIN OXIDOREDUCTASE"/>
    <property type="match status" value="1"/>
</dbReference>
<proteinExistence type="inferred from homology"/>
<evidence type="ECO:0000256" key="6">
    <source>
        <dbReference type="ARBA" id="ARBA00023004"/>
    </source>
</evidence>
<keyword evidence="6" id="KW-0408">Iron</keyword>
<organism evidence="11 12">
    <name type="scientific">Thermoflexus hugenholtzii JAD2</name>
    <dbReference type="NCBI Taxonomy" id="877466"/>
    <lineage>
        <taxon>Bacteria</taxon>
        <taxon>Bacillati</taxon>
        <taxon>Chloroflexota</taxon>
        <taxon>Thermoflexia</taxon>
        <taxon>Thermoflexales</taxon>
        <taxon>Thermoflexaceae</taxon>
        <taxon>Thermoflexus</taxon>
    </lineage>
</organism>
<dbReference type="InterPro" id="IPR001203">
    <property type="entry name" value="OxRdtase_Ald_Fedxn_C"/>
</dbReference>
<dbReference type="InParanoid" id="A0A212PXL9"/>
<feature type="region of interest" description="Disordered" evidence="9">
    <location>
        <begin position="66"/>
        <end position="86"/>
    </location>
</feature>
<dbReference type="GO" id="GO:0009055">
    <property type="term" value="F:electron transfer activity"/>
    <property type="evidence" value="ECO:0007669"/>
    <property type="project" value="InterPro"/>
</dbReference>
<dbReference type="InterPro" id="IPR013985">
    <property type="entry name" value="Ald_Fedxn_OxRdtase_dom3"/>
</dbReference>
<dbReference type="SUPFAM" id="SSF48310">
    <property type="entry name" value="Aldehyde ferredoxin oxidoreductase, C-terminal domains"/>
    <property type="match status" value="1"/>
</dbReference>